<evidence type="ECO:0000313" key="2">
    <source>
        <dbReference type="EMBL" id="MDY8109979.1"/>
    </source>
</evidence>
<dbReference type="EMBL" id="JAXLPB010000004">
    <property type="protein sequence ID" value="MDY8109979.1"/>
    <property type="molecule type" value="Genomic_DNA"/>
</dbReference>
<feature type="transmembrane region" description="Helical" evidence="1">
    <location>
        <begin position="88"/>
        <end position="111"/>
    </location>
</feature>
<organism evidence="2 3">
    <name type="scientific">Fulvimarina uroteuthidis</name>
    <dbReference type="NCBI Taxonomy" id="3098149"/>
    <lineage>
        <taxon>Bacteria</taxon>
        <taxon>Pseudomonadati</taxon>
        <taxon>Pseudomonadota</taxon>
        <taxon>Alphaproteobacteria</taxon>
        <taxon>Hyphomicrobiales</taxon>
        <taxon>Aurantimonadaceae</taxon>
        <taxon>Fulvimarina</taxon>
    </lineage>
</organism>
<comment type="caution">
    <text evidence="2">The sequence shown here is derived from an EMBL/GenBank/DDBJ whole genome shotgun (WGS) entry which is preliminary data.</text>
</comment>
<proteinExistence type="predicted"/>
<sequence>MSRSALFLPPQGHFLRPRLRLARPARRIAWFGLTIFFVAILCFRIGGISADALFAGLALSCALLVVALLIALFGLAKAWFLAARGGSAALGAAVVAAIGLVPFAYAALLAAEHPATNRAYTIGLVQPVGDGPGLKSPPATEAADVATLTSALAARRYAAPPIVVTEAVQTALSDVGWTVEDIVAVDPAGDTAAEDDPLGIITNSGVAPLPTPRDSVQDSQTGGQFDLPARDIYLARATTSDWLLGLESDVTIQVEAEEDSATVVDIRSVSRDTPVDLGQNRRFIESFYEALDLVMSGEEDV</sequence>
<reference evidence="2 3" key="1">
    <citation type="submission" date="2023-12" db="EMBL/GenBank/DDBJ databases">
        <title>Description of Novel Strain Fulvimarina sp. 2208YS6-2-32 isolated from Uroteuthis (Photololigo) edulis.</title>
        <authorList>
            <person name="Park J.-S."/>
        </authorList>
    </citation>
    <scope>NUCLEOTIDE SEQUENCE [LARGE SCALE GENOMIC DNA]</scope>
    <source>
        <strain evidence="2 3">2208YS6-2-32</strain>
    </source>
</reference>
<dbReference type="Proteomes" id="UP001294412">
    <property type="component" value="Unassembled WGS sequence"/>
</dbReference>
<accession>A0ABU5I3N1</accession>
<feature type="transmembrane region" description="Helical" evidence="1">
    <location>
        <begin position="28"/>
        <end position="46"/>
    </location>
</feature>
<dbReference type="InterPro" id="IPR010865">
    <property type="entry name" value="DUF1499"/>
</dbReference>
<feature type="transmembrane region" description="Helical" evidence="1">
    <location>
        <begin position="52"/>
        <end position="76"/>
    </location>
</feature>
<gene>
    <name evidence="2" type="ORF">U0C82_12600</name>
</gene>
<evidence type="ECO:0000256" key="1">
    <source>
        <dbReference type="SAM" id="Phobius"/>
    </source>
</evidence>
<keyword evidence="3" id="KW-1185">Reference proteome</keyword>
<keyword evidence="1" id="KW-0472">Membrane</keyword>
<dbReference type="Pfam" id="PF07386">
    <property type="entry name" value="DUF1499"/>
    <property type="match status" value="1"/>
</dbReference>
<name>A0ABU5I3N1_9HYPH</name>
<protein>
    <submittedName>
        <fullName evidence="2">DUF1499 domain-containing protein</fullName>
    </submittedName>
</protein>
<keyword evidence="1" id="KW-1133">Transmembrane helix</keyword>
<evidence type="ECO:0000313" key="3">
    <source>
        <dbReference type="Proteomes" id="UP001294412"/>
    </source>
</evidence>
<keyword evidence="1" id="KW-0812">Transmembrane</keyword>
<dbReference type="RefSeq" id="WP_322187509.1">
    <property type="nucleotide sequence ID" value="NZ_JAXLPB010000004.1"/>
</dbReference>